<dbReference type="RefSeq" id="WP_165140895.1">
    <property type="nucleotide sequence ID" value="NZ_JAALLT010000002.1"/>
</dbReference>
<dbReference type="AlphaFoldDB" id="A0A6M1SWH5"/>
<feature type="chain" id="PRO_5026803105" evidence="2">
    <location>
        <begin position="25"/>
        <end position="161"/>
    </location>
</feature>
<proteinExistence type="predicted"/>
<organism evidence="4 5">
    <name type="scientific">Halalkalibaculum roseum</name>
    <dbReference type="NCBI Taxonomy" id="2709311"/>
    <lineage>
        <taxon>Bacteria</taxon>
        <taxon>Pseudomonadati</taxon>
        <taxon>Balneolota</taxon>
        <taxon>Balneolia</taxon>
        <taxon>Balneolales</taxon>
        <taxon>Balneolaceae</taxon>
        <taxon>Halalkalibaculum</taxon>
    </lineage>
</organism>
<evidence type="ECO:0000259" key="3">
    <source>
        <dbReference type="Pfam" id="PF13505"/>
    </source>
</evidence>
<feature type="signal peptide" evidence="2">
    <location>
        <begin position="1"/>
        <end position="24"/>
    </location>
</feature>
<dbReference type="Gene3D" id="2.40.160.20">
    <property type="match status" value="1"/>
</dbReference>
<reference evidence="4 5" key="1">
    <citation type="submission" date="2020-02" db="EMBL/GenBank/DDBJ databases">
        <title>Balneolaceae bacterium YR4-1, complete genome.</title>
        <authorList>
            <person name="Li Y."/>
            <person name="Wu S."/>
        </authorList>
    </citation>
    <scope>NUCLEOTIDE SEQUENCE [LARGE SCALE GENOMIC DNA]</scope>
    <source>
        <strain evidence="4 5">YR4-1</strain>
    </source>
</reference>
<dbReference type="InterPro" id="IPR027385">
    <property type="entry name" value="Beta-barrel_OMP"/>
</dbReference>
<dbReference type="EMBL" id="JAALLT010000002">
    <property type="protein sequence ID" value="NGP76498.1"/>
    <property type="molecule type" value="Genomic_DNA"/>
</dbReference>
<name>A0A6M1SWH5_9BACT</name>
<dbReference type="Proteomes" id="UP000473278">
    <property type="component" value="Unassembled WGS sequence"/>
</dbReference>
<comment type="caution">
    <text evidence="4">The sequence shown here is derived from an EMBL/GenBank/DDBJ whole genome shotgun (WGS) entry which is preliminary data.</text>
</comment>
<evidence type="ECO:0000256" key="2">
    <source>
        <dbReference type="SAM" id="SignalP"/>
    </source>
</evidence>
<accession>A0A6M1SWH5</accession>
<dbReference type="InterPro" id="IPR011250">
    <property type="entry name" value="OMP/PagP_B-barrel"/>
</dbReference>
<evidence type="ECO:0000256" key="1">
    <source>
        <dbReference type="ARBA" id="ARBA00022729"/>
    </source>
</evidence>
<gene>
    <name evidence="4" type="ORF">G3570_07630</name>
</gene>
<sequence length="161" mass="17327">MKKILLSAVLVLGLLALGNNTANAQSGDFKLGGGLLYGTEVESVGLQVNGVYRFTEEWAGEADLGIYFPGDDTGLDSFWEINANAQYLFLLEDEFHLYGLAGLNVSTAKNIVSDTNSELGINLGGGGEYHLENLSIFTELKYIIGDFDQLVIGAGVRFPLN</sequence>
<keyword evidence="1 2" id="KW-0732">Signal</keyword>
<feature type="domain" description="Outer membrane protein beta-barrel" evidence="3">
    <location>
        <begin position="9"/>
        <end position="158"/>
    </location>
</feature>
<protein>
    <submittedName>
        <fullName evidence="4">Porin family protein</fullName>
    </submittedName>
</protein>
<evidence type="ECO:0000313" key="4">
    <source>
        <dbReference type="EMBL" id="NGP76498.1"/>
    </source>
</evidence>
<evidence type="ECO:0000313" key="5">
    <source>
        <dbReference type="Proteomes" id="UP000473278"/>
    </source>
</evidence>
<dbReference type="SUPFAM" id="SSF56925">
    <property type="entry name" value="OMPA-like"/>
    <property type="match status" value="1"/>
</dbReference>
<keyword evidence="5" id="KW-1185">Reference proteome</keyword>
<dbReference type="Pfam" id="PF13505">
    <property type="entry name" value="OMP_b-brl"/>
    <property type="match status" value="1"/>
</dbReference>